<dbReference type="Gene3D" id="3.30.70.240">
    <property type="match status" value="1"/>
</dbReference>
<dbReference type="InterPro" id="IPR019199">
    <property type="entry name" value="Virulence_VapD/CRISPR_Cas2"/>
</dbReference>
<dbReference type="Proteomes" id="UP000031599">
    <property type="component" value="Unassembled WGS sequence"/>
</dbReference>
<keyword evidence="7" id="KW-0460">Magnesium</keyword>
<keyword evidence="4" id="KW-0479">Metal-binding</keyword>
<dbReference type="GO" id="GO:0046872">
    <property type="term" value="F:metal ion binding"/>
    <property type="evidence" value="ECO:0007669"/>
    <property type="project" value="UniProtKB-KW"/>
</dbReference>
<dbReference type="SUPFAM" id="SSF143430">
    <property type="entry name" value="TTP0101/SSO1404-like"/>
    <property type="match status" value="1"/>
</dbReference>
<evidence type="ECO:0000256" key="6">
    <source>
        <dbReference type="ARBA" id="ARBA00022801"/>
    </source>
</evidence>
<evidence type="ECO:0000256" key="3">
    <source>
        <dbReference type="ARBA" id="ARBA00022722"/>
    </source>
</evidence>
<protein>
    <submittedName>
        <fullName evidence="9">Uncharacterized protein</fullName>
    </submittedName>
</protein>
<dbReference type="CDD" id="cd09725">
    <property type="entry name" value="Cas2_I_II_III"/>
    <property type="match status" value="1"/>
</dbReference>
<organism evidence="9 10">
    <name type="scientific">Enhygromyxa salina</name>
    <dbReference type="NCBI Taxonomy" id="215803"/>
    <lineage>
        <taxon>Bacteria</taxon>
        <taxon>Pseudomonadati</taxon>
        <taxon>Myxococcota</taxon>
        <taxon>Polyangia</taxon>
        <taxon>Nannocystales</taxon>
        <taxon>Nannocystaceae</taxon>
        <taxon>Enhygromyxa</taxon>
    </lineage>
</organism>
<accession>A0A0C2DBV6</accession>
<proteinExistence type="inferred from homology"/>
<keyword evidence="6" id="KW-0378">Hydrolase</keyword>
<comment type="cofactor">
    <cofactor evidence="1">
        <name>Mg(2+)</name>
        <dbReference type="ChEBI" id="CHEBI:18420"/>
    </cofactor>
</comment>
<dbReference type="Pfam" id="PF09827">
    <property type="entry name" value="CRISPR_Cas2"/>
    <property type="match status" value="1"/>
</dbReference>
<sequence length="76" mass="8758">MRDFGQPVQYSVFLARLSDAQKAELTRRLGHTIHHEEDQVLLFDLGRAHGQHEIELPSHEVIGRSLECDTRRVVVL</sequence>
<evidence type="ECO:0000313" key="10">
    <source>
        <dbReference type="Proteomes" id="UP000031599"/>
    </source>
</evidence>
<evidence type="ECO:0000256" key="1">
    <source>
        <dbReference type="ARBA" id="ARBA00001946"/>
    </source>
</evidence>
<dbReference type="InterPro" id="IPR021127">
    <property type="entry name" value="CRISPR_associated_Cas2"/>
</dbReference>
<gene>
    <name evidence="9" type="ORF">DB30_06546</name>
</gene>
<evidence type="ECO:0000256" key="5">
    <source>
        <dbReference type="ARBA" id="ARBA00022759"/>
    </source>
</evidence>
<evidence type="ECO:0000256" key="7">
    <source>
        <dbReference type="ARBA" id="ARBA00022842"/>
    </source>
</evidence>
<name>A0A0C2DBV6_9BACT</name>
<dbReference type="GO" id="GO:0004521">
    <property type="term" value="F:RNA endonuclease activity"/>
    <property type="evidence" value="ECO:0007669"/>
    <property type="project" value="InterPro"/>
</dbReference>
<keyword evidence="5" id="KW-0255">Endonuclease</keyword>
<evidence type="ECO:0000256" key="4">
    <source>
        <dbReference type="ARBA" id="ARBA00022723"/>
    </source>
</evidence>
<evidence type="ECO:0000313" key="9">
    <source>
        <dbReference type="EMBL" id="KIG18935.1"/>
    </source>
</evidence>
<dbReference type="GO" id="GO:0016787">
    <property type="term" value="F:hydrolase activity"/>
    <property type="evidence" value="ECO:0007669"/>
    <property type="project" value="UniProtKB-KW"/>
</dbReference>
<evidence type="ECO:0000256" key="8">
    <source>
        <dbReference type="ARBA" id="ARBA00023118"/>
    </source>
</evidence>
<dbReference type="GO" id="GO:0051607">
    <property type="term" value="P:defense response to virus"/>
    <property type="evidence" value="ECO:0007669"/>
    <property type="project" value="UniProtKB-KW"/>
</dbReference>
<evidence type="ECO:0000256" key="2">
    <source>
        <dbReference type="ARBA" id="ARBA00009959"/>
    </source>
</evidence>
<dbReference type="GO" id="GO:0043571">
    <property type="term" value="P:maintenance of CRISPR repeat elements"/>
    <property type="evidence" value="ECO:0007669"/>
    <property type="project" value="InterPro"/>
</dbReference>
<reference evidence="9 10" key="1">
    <citation type="submission" date="2014-12" db="EMBL/GenBank/DDBJ databases">
        <title>Genome assembly of Enhygromyxa salina DSM 15201.</title>
        <authorList>
            <person name="Sharma G."/>
            <person name="Subramanian S."/>
        </authorList>
    </citation>
    <scope>NUCLEOTIDE SEQUENCE [LARGE SCALE GENOMIC DNA]</scope>
    <source>
        <strain evidence="9 10">DSM 15201</strain>
    </source>
</reference>
<keyword evidence="8" id="KW-0051">Antiviral defense</keyword>
<comment type="similarity">
    <text evidence="2">Belongs to the CRISPR-associated endoribonuclease Cas2 protein family.</text>
</comment>
<keyword evidence="3" id="KW-0540">Nuclease</keyword>
<dbReference type="AlphaFoldDB" id="A0A0C2DBV6"/>
<comment type="caution">
    <text evidence="9">The sequence shown here is derived from an EMBL/GenBank/DDBJ whole genome shotgun (WGS) entry which is preliminary data.</text>
</comment>
<dbReference type="EMBL" id="JMCC02000007">
    <property type="protein sequence ID" value="KIG18935.1"/>
    <property type="molecule type" value="Genomic_DNA"/>
</dbReference>